<protein>
    <submittedName>
        <fullName evidence="7">AcrR family transcriptional regulator</fullName>
    </submittedName>
</protein>
<evidence type="ECO:0000313" key="7">
    <source>
        <dbReference type="EMBL" id="MET4575462.1"/>
    </source>
</evidence>
<dbReference type="InterPro" id="IPR009057">
    <property type="entry name" value="Homeodomain-like_sf"/>
</dbReference>
<name>A0ABV2Q377_9BURK</name>
<keyword evidence="4" id="KW-0804">Transcription</keyword>
<keyword evidence="2" id="KW-0805">Transcription regulation</keyword>
<dbReference type="Gene3D" id="1.10.10.60">
    <property type="entry name" value="Homeodomain-like"/>
    <property type="match status" value="1"/>
</dbReference>
<dbReference type="RefSeq" id="WP_354440919.1">
    <property type="nucleotide sequence ID" value="NZ_JBEPSH010000001.1"/>
</dbReference>
<dbReference type="InterPro" id="IPR050109">
    <property type="entry name" value="HTH-type_TetR-like_transc_reg"/>
</dbReference>
<dbReference type="PRINTS" id="PR00455">
    <property type="entry name" value="HTHTETR"/>
</dbReference>
<accession>A0ABV2Q377</accession>
<evidence type="ECO:0000313" key="8">
    <source>
        <dbReference type="Proteomes" id="UP001549320"/>
    </source>
</evidence>
<comment type="caution">
    <text evidence="7">The sequence shown here is derived from an EMBL/GenBank/DDBJ whole genome shotgun (WGS) entry which is preliminary data.</text>
</comment>
<evidence type="ECO:0000256" key="3">
    <source>
        <dbReference type="ARBA" id="ARBA00023125"/>
    </source>
</evidence>
<evidence type="ECO:0000256" key="1">
    <source>
        <dbReference type="ARBA" id="ARBA00022491"/>
    </source>
</evidence>
<keyword evidence="1" id="KW-0678">Repressor</keyword>
<evidence type="ECO:0000256" key="2">
    <source>
        <dbReference type="ARBA" id="ARBA00023015"/>
    </source>
</evidence>
<reference evidence="7 8" key="1">
    <citation type="submission" date="2024-06" db="EMBL/GenBank/DDBJ databases">
        <title>Sorghum-associated microbial communities from plants grown in Nebraska, USA.</title>
        <authorList>
            <person name="Schachtman D."/>
        </authorList>
    </citation>
    <scope>NUCLEOTIDE SEQUENCE [LARGE SCALE GENOMIC DNA]</scope>
    <source>
        <strain evidence="7 8">2709</strain>
    </source>
</reference>
<evidence type="ECO:0000256" key="5">
    <source>
        <dbReference type="PROSITE-ProRule" id="PRU00335"/>
    </source>
</evidence>
<keyword evidence="8" id="KW-1185">Reference proteome</keyword>
<gene>
    <name evidence="7" type="ORF">ABIE13_000559</name>
</gene>
<dbReference type="EMBL" id="JBEPSH010000001">
    <property type="protein sequence ID" value="MET4575462.1"/>
    <property type="molecule type" value="Genomic_DNA"/>
</dbReference>
<dbReference type="Proteomes" id="UP001549320">
    <property type="component" value="Unassembled WGS sequence"/>
</dbReference>
<evidence type="ECO:0000256" key="4">
    <source>
        <dbReference type="ARBA" id="ARBA00023163"/>
    </source>
</evidence>
<dbReference type="PROSITE" id="PS50977">
    <property type="entry name" value="HTH_TETR_2"/>
    <property type="match status" value="1"/>
</dbReference>
<feature type="domain" description="HTH tetR-type" evidence="6">
    <location>
        <begin position="9"/>
        <end position="69"/>
    </location>
</feature>
<dbReference type="PANTHER" id="PTHR30055">
    <property type="entry name" value="HTH-TYPE TRANSCRIPTIONAL REGULATOR RUTR"/>
    <property type="match status" value="1"/>
</dbReference>
<dbReference type="PANTHER" id="PTHR30055:SF175">
    <property type="entry name" value="HTH-TYPE TRANSCRIPTIONAL REPRESSOR KSTR2"/>
    <property type="match status" value="1"/>
</dbReference>
<sequence length="194" mass="22392">MAIIDYPALPQRERILKIAAQLFARHGYHAVGMSDLQKAVGLGRGALYHHIRSKEDLLYEILREYIQELGVTAESIRDAEADPTRRVALLGEHLVRKIASNQAELTVCFKELHSLSADRHSEVLGYHARYERIWRECMEEGARKGQFRPYSYIVFKGILGMYFYSYLWMQPNLPQAADDIAEHFVELTLRMLAP</sequence>
<dbReference type="InterPro" id="IPR001647">
    <property type="entry name" value="HTH_TetR"/>
</dbReference>
<dbReference type="InterPro" id="IPR036271">
    <property type="entry name" value="Tet_transcr_reg_TetR-rel_C_sf"/>
</dbReference>
<dbReference type="Pfam" id="PF00440">
    <property type="entry name" value="TetR_N"/>
    <property type="match status" value="1"/>
</dbReference>
<dbReference type="SUPFAM" id="SSF46689">
    <property type="entry name" value="Homeodomain-like"/>
    <property type="match status" value="1"/>
</dbReference>
<proteinExistence type="predicted"/>
<evidence type="ECO:0000259" key="6">
    <source>
        <dbReference type="PROSITE" id="PS50977"/>
    </source>
</evidence>
<dbReference type="SUPFAM" id="SSF48498">
    <property type="entry name" value="Tetracyclin repressor-like, C-terminal domain"/>
    <property type="match status" value="1"/>
</dbReference>
<feature type="DNA-binding region" description="H-T-H motif" evidence="5">
    <location>
        <begin position="32"/>
        <end position="51"/>
    </location>
</feature>
<keyword evidence="3 5" id="KW-0238">DNA-binding</keyword>
<dbReference type="Pfam" id="PF17932">
    <property type="entry name" value="TetR_C_24"/>
    <property type="match status" value="1"/>
</dbReference>
<dbReference type="Gene3D" id="1.10.357.10">
    <property type="entry name" value="Tetracycline Repressor, domain 2"/>
    <property type="match status" value="1"/>
</dbReference>
<organism evidence="7 8">
    <name type="scientific">Ottowia thiooxydans</name>
    <dbReference type="NCBI Taxonomy" id="219182"/>
    <lineage>
        <taxon>Bacteria</taxon>
        <taxon>Pseudomonadati</taxon>
        <taxon>Pseudomonadota</taxon>
        <taxon>Betaproteobacteria</taxon>
        <taxon>Burkholderiales</taxon>
        <taxon>Comamonadaceae</taxon>
        <taxon>Ottowia</taxon>
    </lineage>
</organism>
<dbReference type="InterPro" id="IPR041490">
    <property type="entry name" value="KstR2_TetR_C"/>
</dbReference>